<dbReference type="Gene3D" id="3.40.50.80">
    <property type="entry name" value="Nucleotide-binding domain of ferredoxin-NADP reductase (FNR) module"/>
    <property type="match status" value="1"/>
</dbReference>
<proteinExistence type="predicted"/>
<dbReference type="AlphaFoldDB" id="A0A3N2C482"/>
<keyword evidence="3" id="KW-1185">Reference proteome</keyword>
<dbReference type="InterPro" id="IPR039261">
    <property type="entry name" value="FNR_nucleotide-bd"/>
</dbReference>
<dbReference type="Pfam" id="PF04954">
    <property type="entry name" value="SIP"/>
    <property type="match status" value="1"/>
</dbReference>
<dbReference type="PANTHER" id="PTHR30157:SF0">
    <property type="entry name" value="NADPH-DEPENDENT FERRIC-CHELATE REDUCTASE"/>
    <property type="match status" value="1"/>
</dbReference>
<dbReference type="InterPro" id="IPR039374">
    <property type="entry name" value="SIP_fam"/>
</dbReference>
<name>A0A3N2C482_9MICO</name>
<evidence type="ECO:0000313" key="2">
    <source>
        <dbReference type="EMBL" id="ROR82341.1"/>
    </source>
</evidence>
<sequence>MPRSLGRPCAGDRSELRLAYTDRVSYFEDPAEFAVADARHVLLAGDESSVGELAEVLALLPICARGQVFVEVDDAASITTLDSPGRVVVTWLVRAARSGEPGTGSRCARGQAVARATRAWASEMLDVDGHDAADYHVWIGGETEHLTGLRNDLRMTLASIGARQRSSSVERASH</sequence>
<comment type="caution">
    <text evidence="2">The sequence shown here is derived from an EMBL/GenBank/DDBJ whole genome shotgun (WGS) entry which is preliminary data.</text>
</comment>
<dbReference type="InterPro" id="IPR007037">
    <property type="entry name" value="SIP_rossman_dom"/>
</dbReference>
<dbReference type="PANTHER" id="PTHR30157">
    <property type="entry name" value="FERRIC REDUCTASE, NADPH-DEPENDENT"/>
    <property type="match status" value="1"/>
</dbReference>
<accession>A0A3N2C482</accession>
<organism evidence="2 3">
    <name type="scientific">Plantibacter flavus</name>
    <dbReference type="NCBI Taxonomy" id="150123"/>
    <lineage>
        <taxon>Bacteria</taxon>
        <taxon>Bacillati</taxon>
        <taxon>Actinomycetota</taxon>
        <taxon>Actinomycetes</taxon>
        <taxon>Micrococcales</taxon>
        <taxon>Microbacteriaceae</taxon>
        <taxon>Plantibacter</taxon>
    </lineage>
</organism>
<feature type="domain" description="SIP-like Rossmann fold" evidence="1">
    <location>
        <begin position="38"/>
        <end position="156"/>
    </location>
</feature>
<evidence type="ECO:0000259" key="1">
    <source>
        <dbReference type="Pfam" id="PF04954"/>
    </source>
</evidence>
<gene>
    <name evidence="2" type="ORF">EDD42_2430</name>
</gene>
<evidence type="ECO:0000313" key="3">
    <source>
        <dbReference type="Proteomes" id="UP000266915"/>
    </source>
</evidence>
<reference evidence="2 3" key="1">
    <citation type="submission" date="2018-11" db="EMBL/GenBank/DDBJ databases">
        <title>Sequencing the genomes of 1000 actinobacteria strains.</title>
        <authorList>
            <person name="Klenk H.-P."/>
        </authorList>
    </citation>
    <scope>NUCLEOTIDE SEQUENCE [LARGE SCALE GENOMIC DNA]</scope>
    <source>
        <strain evidence="2 3">DSM 14012</strain>
    </source>
</reference>
<dbReference type="EMBL" id="RKHL01000001">
    <property type="protein sequence ID" value="ROR82341.1"/>
    <property type="molecule type" value="Genomic_DNA"/>
</dbReference>
<protein>
    <submittedName>
        <fullName evidence="2">Siderophore-interacting protein</fullName>
    </submittedName>
</protein>
<dbReference type="Proteomes" id="UP000266915">
    <property type="component" value="Unassembled WGS sequence"/>
</dbReference>